<gene>
    <name evidence="13" type="ORF">MVES_001644</name>
</gene>
<reference evidence="13 14" key="1">
    <citation type="submission" date="2017-10" db="EMBL/GenBank/DDBJ databases">
        <title>A novel species of cold-tolerant Malassezia isolated from bats.</title>
        <authorList>
            <person name="Lorch J.M."/>
            <person name="Palmer J.M."/>
            <person name="Vanderwolf K.J."/>
            <person name="Schmidt K.Z."/>
            <person name="Verant M.L."/>
            <person name="Weller T.J."/>
            <person name="Blehert D.S."/>
        </authorList>
    </citation>
    <scope>NUCLEOTIDE SEQUENCE [LARGE SCALE GENOMIC DNA]</scope>
    <source>
        <strain evidence="13 14">NWHC:44797-103</strain>
    </source>
</reference>
<dbReference type="GO" id="GO:0004674">
    <property type="term" value="F:protein serine/threonine kinase activity"/>
    <property type="evidence" value="ECO:0007669"/>
    <property type="project" value="UniProtKB-KW"/>
</dbReference>
<keyword evidence="14" id="KW-1185">Reference proteome</keyword>
<dbReference type="SMART" id="SM00220">
    <property type="entry name" value="S_TKc"/>
    <property type="match status" value="1"/>
</dbReference>
<proteinExistence type="inferred from homology"/>
<dbReference type="GO" id="GO:0005856">
    <property type="term" value="C:cytoskeleton"/>
    <property type="evidence" value="ECO:0007669"/>
    <property type="project" value="TreeGrafter"/>
</dbReference>
<dbReference type="PANTHER" id="PTHR22988">
    <property type="entry name" value="MYOTONIC DYSTROPHY S/T KINASE-RELATED"/>
    <property type="match status" value="1"/>
</dbReference>
<evidence type="ECO:0000256" key="3">
    <source>
        <dbReference type="ARBA" id="ARBA00022553"/>
    </source>
</evidence>
<dbReference type="InterPro" id="IPR050839">
    <property type="entry name" value="Rho-assoc_Ser/Thr_Kinase"/>
</dbReference>
<dbReference type="EC" id="2.7.11.1" evidence="1"/>
<dbReference type="AlphaFoldDB" id="A0A2N1JD99"/>
<dbReference type="Proteomes" id="UP000232875">
    <property type="component" value="Unassembled WGS sequence"/>
</dbReference>
<feature type="compositionally biased region" description="Polar residues" evidence="11">
    <location>
        <begin position="489"/>
        <end position="507"/>
    </location>
</feature>
<evidence type="ECO:0000256" key="8">
    <source>
        <dbReference type="ARBA" id="ARBA00038271"/>
    </source>
</evidence>
<dbReference type="FunFam" id="1.10.510.10:FF:000024">
    <property type="entry name" value="Probable serine/threonine-protein kinase cot-1"/>
    <property type="match status" value="1"/>
</dbReference>
<dbReference type="PANTHER" id="PTHR22988:SF71">
    <property type="entry name" value="CITRON RHO-INTERACTING KINASE"/>
    <property type="match status" value="1"/>
</dbReference>
<feature type="region of interest" description="Disordered" evidence="11">
    <location>
        <begin position="480"/>
        <end position="514"/>
    </location>
</feature>
<evidence type="ECO:0000256" key="11">
    <source>
        <dbReference type="SAM" id="MobiDB-lite"/>
    </source>
</evidence>
<dbReference type="Gene3D" id="1.10.510.10">
    <property type="entry name" value="Transferase(Phosphotransferase) domain 1"/>
    <property type="match status" value="1"/>
</dbReference>
<protein>
    <recommendedName>
        <fullName evidence="1">non-specific serine/threonine protein kinase</fullName>
        <ecNumber evidence="1">2.7.11.1</ecNumber>
    </recommendedName>
</protein>
<sequence>MSQVGTWAQRRAELRMQLDVAAVQSAVAALENYAVRSDAVARLLRRFLPHNDAARRLGAQLDCALAVLWTSKNVPHNSMVAKLYRDAAPALRKLSAANLTERDFSSLYTLQHGATGTVEVVRCKFDRRLYVLKSILKGVARREPYRCSPVFESQLLAQGSTNGANACTPMLHAAFQGIGSVHLVIEYMPAGDLDSLLRAAAEAGDKYPGKSRHGGLLEEAWAVRYAVDMVAAVGWLHELAFVHRDIKPSNFLLHASGRLKLCDFSTCAPFAEFPHGRRVLAYYAQRPAGTCDYIAPDILLCEERRISAAQSPGAMDVDFAPDAQRPGAYGPALDWWSVGVVLYEMIYGKPPFWAPQPADVYEKIAHHDQHFRLHPAIPCSAPLQSLLRGLICAENVRLGRHGTYQVQQHPAFAHVPWTMLDTLDVPFHPTAPHGQPSVLHSPLAHDMVSFDTSAIDTPPSFSAIYQGALDVFPAFPDSLAVTPPDQHAQHAQQEAPSPVSSAESWPSGSLAAPEAPHDFHEVDVHFHGFGYLPAATAFAPEEGLRTLPAPSASPVPQPLASTPLGKAAASPALDAIPLASPLHNTPESMHPLQRRALQAAMRVRSGAEWITPFRDASPIGAPASPYPFPIASVPRRAGTGAWTPVHTPLLAPPYDTMGSDSRHSGGSTWKRNLTERQAWSEMMDAVQKSARKIGPPTTLCRLAEEDMPPAPGAPSPAKPALRSSMSCYDLRRRMLPLETSYTANAIPNEERAMLRTRRSTRQLLLDAQVTSTPTRSTRAGSTMPSPTNSQLDAPASPPRRRRLRGSASVRDFRDLRAKMEEPSLPVLADASPQNSPERVAPMDSHRTLSEYRRGVPQREKTTESVEDAFGRRTRVQQRGLRGLDRIARRMQSTLGLSGLYQQGKPPNDTHDSPLTRMARGHQHIQRSSLNLV</sequence>
<dbReference type="Pfam" id="PF00069">
    <property type="entry name" value="Pkinase"/>
    <property type="match status" value="1"/>
</dbReference>
<accession>A0A2N1JD99</accession>
<keyword evidence="6" id="KW-0418">Kinase</keyword>
<keyword evidence="3" id="KW-0597">Phosphoprotein</keyword>
<dbReference type="GO" id="GO:0005737">
    <property type="term" value="C:cytoplasm"/>
    <property type="evidence" value="ECO:0007669"/>
    <property type="project" value="TreeGrafter"/>
</dbReference>
<evidence type="ECO:0000256" key="6">
    <source>
        <dbReference type="ARBA" id="ARBA00022777"/>
    </source>
</evidence>
<dbReference type="STRING" id="2020962.A0A2N1JD99"/>
<dbReference type="GO" id="GO:0005524">
    <property type="term" value="F:ATP binding"/>
    <property type="evidence" value="ECO:0007669"/>
    <property type="project" value="UniProtKB-KW"/>
</dbReference>
<feature type="region of interest" description="Disordered" evidence="11">
    <location>
        <begin position="897"/>
        <end position="932"/>
    </location>
</feature>
<dbReference type="InterPro" id="IPR000719">
    <property type="entry name" value="Prot_kinase_dom"/>
</dbReference>
<name>A0A2N1JD99_9BASI</name>
<evidence type="ECO:0000259" key="12">
    <source>
        <dbReference type="PROSITE" id="PS50011"/>
    </source>
</evidence>
<evidence type="ECO:0000256" key="4">
    <source>
        <dbReference type="ARBA" id="ARBA00022679"/>
    </source>
</evidence>
<feature type="domain" description="Protein kinase" evidence="12">
    <location>
        <begin position="104"/>
        <end position="412"/>
    </location>
</feature>
<dbReference type="Gene3D" id="3.30.200.20">
    <property type="entry name" value="Phosphorylase Kinase, domain 1"/>
    <property type="match status" value="1"/>
</dbReference>
<dbReference type="PROSITE" id="PS00108">
    <property type="entry name" value="PROTEIN_KINASE_ST"/>
    <property type="match status" value="1"/>
</dbReference>
<organism evidence="13 14">
    <name type="scientific">Malassezia vespertilionis</name>
    <dbReference type="NCBI Taxonomy" id="2020962"/>
    <lineage>
        <taxon>Eukaryota</taxon>
        <taxon>Fungi</taxon>
        <taxon>Dikarya</taxon>
        <taxon>Basidiomycota</taxon>
        <taxon>Ustilaginomycotina</taxon>
        <taxon>Malasseziomycetes</taxon>
        <taxon>Malasseziales</taxon>
        <taxon>Malasseziaceae</taxon>
        <taxon>Malassezia</taxon>
    </lineage>
</organism>
<keyword evidence="7" id="KW-0067">ATP-binding</keyword>
<evidence type="ECO:0000256" key="7">
    <source>
        <dbReference type="ARBA" id="ARBA00022840"/>
    </source>
</evidence>
<evidence type="ECO:0000313" key="13">
    <source>
        <dbReference type="EMBL" id="PKI84525.1"/>
    </source>
</evidence>
<dbReference type="InterPro" id="IPR008271">
    <property type="entry name" value="Ser/Thr_kinase_AS"/>
</dbReference>
<dbReference type="OrthoDB" id="3359639at2759"/>
<keyword evidence="5" id="KW-0547">Nucleotide-binding</keyword>
<comment type="catalytic activity">
    <reaction evidence="9">
        <text>L-threonyl-[protein] + ATP = O-phospho-L-threonyl-[protein] + ADP + H(+)</text>
        <dbReference type="Rhea" id="RHEA:46608"/>
        <dbReference type="Rhea" id="RHEA-COMP:11060"/>
        <dbReference type="Rhea" id="RHEA-COMP:11605"/>
        <dbReference type="ChEBI" id="CHEBI:15378"/>
        <dbReference type="ChEBI" id="CHEBI:30013"/>
        <dbReference type="ChEBI" id="CHEBI:30616"/>
        <dbReference type="ChEBI" id="CHEBI:61977"/>
        <dbReference type="ChEBI" id="CHEBI:456216"/>
        <dbReference type="EC" id="2.7.11.1"/>
    </reaction>
</comment>
<dbReference type="SUPFAM" id="SSF56112">
    <property type="entry name" value="Protein kinase-like (PK-like)"/>
    <property type="match status" value="1"/>
</dbReference>
<keyword evidence="2" id="KW-0723">Serine/threonine-protein kinase</keyword>
<evidence type="ECO:0000256" key="9">
    <source>
        <dbReference type="ARBA" id="ARBA00047899"/>
    </source>
</evidence>
<feature type="region of interest" description="Disordered" evidence="11">
    <location>
        <begin position="765"/>
        <end position="817"/>
    </location>
</feature>
<evidence type="ECO:0000313" key="14">
    <source>
        <dbReference type="Proteomes" id="UP000232875"/>
    </source>
</evidence>
<feature type="compositionally biased region" description="Polar residues" evidence="11">
    <location>
        <begin position="768"/>
        <end position="791"/>
    </location>
</feature>
<evidence type="ECO:0000256" key="5">
    <source>
        <dbReference type="ARBA" id="ARBA00022741"/>
    </source>
</evidence>
<comment type="catalytic activity">
    <reaction evidence="10">
        <text>L-seryl-[protein] + ATP = O-phospho-L-seryl-[protein] + ADP + H(+)</text>
        <dbReference type="Rhea" id="RHEA:17989"/>
        <dbReference type="Rhea" id="RHEA-COMP:9863"/>
        <dbReference type="Rhea" id="RHEA-COMP:11604"/>
        <dbReference type="ChEBI" id="CHEBI:15378"/>
        <dbReference type="ChEBI" id="CHEBI:29999"/>
        <dbReference type="ChEBI" id="CHEBI:30616"/>
        <dbReference type="ChEBI" id="CHEBI:83421"/>
        <dbReference type="ChEBI" id="CHEBI:456216"/>
        <dbReference type="EC" id="2.7.11.1"/>
    </reaction>
</comment>
<dbReference type="PROSITE" id="PS50011">
    <property type="entry name" value="PROTEIN_KINASE_DOM"/>
    <property type="match status" value="1"/>
</dbReference>
<dbReference type="InterPro" id="IPR011009">
    <property type="entry name" value="Kinase-like_dom_sf"/>
</dbReference>
<evidence type="ECO:0000256" key="2">
    <source>
        <dbReference type="ARBA" id="ARBA00022527"/>
    </source>
</evidence>
<dbReference type="EMBL" id="KZ454989">
    <property type="protein sequence ID" value="PKI84525.1"/>
    <property type="molecule type" value="Genomic_DNA"/>
</dbReference>
<dbReference type="GO" id="GO:0031032">
    <property type="term" value="P:actomyosin structure organization"/>
    <property type="evidence" value="ECO:0007669"/>
    <property type="project" value="TreeGrafter"/>
</dbReference>
<evidence type="ECO:0000256" key="10">
    <source>
        <dbReference type="ARBA" id="ARBA00048679"/>
    </source>
</evidence>
<comment type="similarity">
    <text evidence="8">Belongs to the protein kinase superfamily. STE Ser/Thr protein kinase family. COT1 subfamily.</text>
</comment>
<evidence type="ECO:0000256" key="1">
    <source>
        <dbReference type="ARBA" id="ARBA00012513"/>
    </source>
</evidence>
<keyword evidence="4" id="KW-0808">Transferase</keyword>